<gene>
    <name evidence="3" type="ordered locus">FraEuI1c_2828</name>
</gene>
<protein>
    <recommendedName>
        <fullName evidence="5">DUF35 domain-containing protein</fullName>
    </recommendedName>
</protein>
<dbReference type="InParanoid" id="E3J7V1"/>
<evidence type="ECO:0000259" key="1">
    <source>
        <dbReference type="Pfam" id="PF01796"/>
    </source>
</evidence>
<evidence type="ECO:0000313" key="3">
    <source>
        <dbReference type="EMBL" id="ADP80855.1"/>
    </source>
</evidence>
<keyword evidence="4" id="KW-1185">Reference proteome</keyword>
<dbReference type="SUPFAM" id="SSF50249">
    <property type="entry name" value="Nucleic acid-binding proteins"/>
    <property type="match status" value="1"/>
</dbReference>
<feature type="domain" description="ChsH2 rubredoxin-like zinc ribbon" evidence="2">
    <location>
        <begin position="22"/>
        <end position="54"/>
    </location>
</feature>
<dbReference type="AlphaFoldDB" id="E3J7V1"/>
<dbReference type="InterPro" id="IPR012340">
    <property type="entry name" value="NA-bd_OB-fold"/>
</dbReference>
<dbReference type="HOGENOM" id="CLU_119412_1_1_11"/>
<dbReference type="RefSeq" id="WP_013423973.1">
    <property type="nucleotide sequence ID" value="NC_014666.1"/>
</dbReference>
<dbReference type="InterPro" id="IPR022002">
    <property type="entry name" value="ChsH2_Znr"/>
</dbReference>
<dbReference type="STRING" id="298654.FraEuI1c_2828"/>
<dbReference type="Pfam" id="PF12172">
    <property type="entry name" value="zf-ChsH2"/>
    <property type="match status" value="1"/>
</dbReference>
<dbReference type="PANTHER" id="PTHR34075:SF5">
    <property type="entry name" value="BLR3430 PROTEIN"/>
    <property type="match status" value="1"/>
</dbReference>
<dbReference type="InterPro" id="IPR002878">
    <property type="entry name" value="ChsH2_C"/>
</dbReference>
<dbReference type="KEGG" id="fri:FraEuI1c_2828"/>
<dbReference type="Pfam" id="PF01796">
    <property type="entry name" value="OB_ChsH2_C"/>
    <property type="match status" value="1"/>
</dbReference>
<name>E3J7V1_PSEI1</name>
<dbReference type="eggNOG" id="COG1545">
    <property type="taxonomic scope" value="Bacteria"/>
</dbReference>
<evidence type="ECO:0000313" key="4">
    <source>
        <dbReference type="Proteomes" id="UP000002484"/>
    </source>
</evidence>
<sequence length="142" mass="15967">MTTTSEYGRPIPVPDESSAGFWEAVRRHELAFQRCQHCGRFAHLPVAFCRGCHNLDNPSFAFERVGGRGHVVNWTVIHDHMVAGFQGSEPLVHVLVRLDEQEDLLFPATLIGDTEKLELLAPVEIVFRDVADGVTLPYFQLL</sequence>
<dbReference type="PANTHER" id="PTHR34075">
    <property type="entry name" value="BLR3430 PROTEIN"/>
    <property type="match status" value="1"/>
</dbReference>
<dbReference type="EMBL" id="CP002299">
    <property type="protein sequence ID" value="ADP80855.1"/>
    <property type="molecule type" value="Genomic_DNA"/>
</dbReference>
<proteinExistence type="predicted"/>
<organism evidence="3 4">
    <name type="scientific">Pseudofrankia inefficax (strain DSM 45817 / CECT 9037 / DDB 130130 / EuI1c)</name>
    <name type="common">Frankia inefficax</name>
    <dbReference type="NCBI Taxonomy" id="298654"/>
    <lineage>
        <taxon>Bacteria</taxon>
        <taxon>Bacillati</taxon>
        <taxon>Actinomycetota</taxon>
        <taxon>Actinomycetes</taxon>
        <taxon>Frankiales</taxon>
        <taxon>Frankiaceae</taxon>
        <taxon>Pseudofrankia</taxon>
    </lineage>
</organism>
<dbReference type="InterPro" id="IPR052513">
    <property type="entry name" value="Thioester_dehydratase-like"/>
</dbReference>
<evidence type="ECO:0000259" key="2">
    <source>
        <dbReference type="Pfam" id="PF12172"/>
    </source>
</evidence>
<reference evidence="3 4" key="1">
    <citation type="submission" date="2010-10" db="EMBL/GenBank/DDBJ databases">
        <title>Complete sequence of Frankia sp. EuI1c.</title>
        <authorList>
            <consortium name="US DOE Joint Genome Institute"/>
            <person name="Lucas S."/>
            <person name="Copeland A."/>
            <person name="Lapidus A."/>
            <person name="Cheng J.-F."/>
            <person name="Bruce D."/>
            <person name="Goodwin L."/>
            <person name="Pitluck S."/>
            <person name="Chertkov O."/>
            <person name="Detter J.C."/>
            <person name="Han C."/>
            <person name="Tapia R."/>
            <person name="Land M."/>
            <person name="Hauser L."/>
            <person name="Jeffries C."/>
            <person name="Kyrpides N."/>
            <person name="Ivanova N."/>
            <person name="Mikhailova N."/>
            <person name="Beauchemin N."/>
            <person name="Sen A."/>
            <person name="Sur S.A."/>
            <person name="Gtari M."/>
            <person name="Wall L."/>
            <person name="Tisa L."/>
            <person name="Woyke T."/>
        </authorList>
    </citation>
    <scope>NUCLEOTIDE SEQUENCE [LARGE SCALE GENOMIC DNA]</scope>
    <source>
        <strain evidence="4">DSM 45817 / CECT 9037 / EuI1c</strain>
    </source>
</reference>
<feature type="domain" description="ChsH2 C-terminal OB-fold" evidence="1">
    <location>
        <begin position="64"/>
        <end position="128"/>
    </location>
</feature>
<evidence type="ECO:0008006" key="5">
    <source>
        <dbReference type="Google" id="ProtNLM"/>
    </source>
</evidence>
<accession>E3J7V1</accession>
<dbReference type="Proteomes" id="UP000002484">
    <property type="component" value="Chromosome"/>
</dbReference>